<dbReference type="PROSITE" id="PS50890">
    <property type="entry name" value="PUA"/>
    <property type="match status" value="1"/>
</dbReference>
<dbReference type="SMART" id="SM00359">
    <property type="entry name" value="PUA"/>
    <property type="match status" value="1"/>
</dbReference>
<dbReference type="InterPro" id="IPR038250">
    <property type="entry name" value="TGT_C2_sf"/>
</dbReference>
<keyword evidence="3" id="KW-1185">Reference proteome</keyword>
<protein>
    <recommendedName>
        <fullName evidence="1">PUA domain-containing protein</fullName>
    </recommendedName>
</protein>
<dbReference type="AlphaFoldDB" id="A0A830GGQ6"/>
<reference evidence="2" key="1">
    <citation type="journal article" date="2014" name="Int. J. Syst. Evol. Microbiol.">
        <title>Complete genome sequence of Corynebacterium casei LMG S-19264T (=DSM 44701T), isolated from a smear-ripened cheese.</title>
        <authorList>
            <consortium name="US DOE Joint Genome Institute (JGI-PGF)"/>
            <person name="Walter F."/>
            <person name="Albersmeier A."/>
            <person name="Kalinowski J."/>
            <person name="Ruckert C."/>
        </authorList>
    </citation>
    <scope>NUCLEOTIDE SEQUENCE</scope>
    <source>
        <strain evidence="2">JCM 17820</strain>
    </source>
</reference>
<dbReference type="InterPro" id="IPR015947">
    <property type="entry name" value="PUA-like_sf"/>
</dbReference>
<dbReference type="Proteomes" id="UP000605784">
    <property type="component" value="Unassembled WGS sequence"/>
</dbReference>
<dbReference type="Gene3D" id="2.30.130.10">
    <property type="entry name" value="PUA domain"/>
    <property type="match status" value="1"/>
</dbReference>
<dbReference type="CDD" id="cd21149">
    <property type="entry name" value="PUA_archaeosine_TGT"/>
    <property type="match status" value="1"/>
</dbReference>
<dbReference type="Pfam" id="PF01472">
    <property type="entry name" value="PUA"/>
    <property type="match status" value="1"/>
</dbReference>
<reference evidence="2" key="2">
    <citation type="submission" date="2020-09" db="EMBL/GenBank/DDBJ databases">
        <authorList>
            <person name="Sun Q."/>
            <person name="Ohkuma M."/>
        </authorList>
    </citation>
    <scope>NUCLEOTIDE SEQUENCE</scope>
    <source>
        <strain evidence="2">JCM 17820</strain>
    </source>
</reference>
<dbReference type="RefSeq" id="WP_188993832.1">
    <property type="nucleotide sequence ID" value="NZ_BMOU01000001.1"/>
</dbReference>
<dbReference type="Gene3D" id="3.10.450.90">
    <property type="entry name" value="ArcTGT, C2 domain"/>
    <property type="match status" value="1"/>
</dbReference>
<dbReference type="EMBL" id="BMOU01000001">
    <property type="protein sequence ID" value="GGN85713.1"/>
    <property type="molecule type" value="Genomic_DNA"/>
</dbReference>
<dbReference type="SUPFAM" id="SSF88802">
    <property type="entry name" value="Pre-PUA domain"/>
    <property type="match status" value="1"/>
</dbReference>
<evidence type="ECO:0000259" key="1">
    <source>
        <dbReference type="SMART" id="SM00359"/>
    </source>
</evidence>
<dbReference type="InterPro" id="IPR036974">
    <property type="entry name" value="PUA_sf"/>
</dbReference>
<evidence type="ECO:0000313" key="2">
    <source>
        <dbReference type="EMBL" id="GGN85713.1"/>
    </source>
</evidence>
<gene>
    <name evidence="2" type="ORF">GCM10009030_02590</name>
</gene>
<dbReference type="SUPFAM" id="SSF88697">
    <property type="entry name" value="PUA domain-like"/>
    <property type="match status" value="1"/>
</dbReference>
<dbReference type="GO" id="GO:0003723">
    <property type="term" value="F:RNA binding"/>
    <property type="evidence" value="ECO:0007669"/>
    <property type="project" value="InterPro"/>
</dbReference>
<feature type="domain" description="PUA" evidence="1">
    <location>
        <begin position="80"/>
        <end position="154"/>
    </location>
</feature>
<accession>A0A830GGQ6</accession>
<comment type="caution">
    <text evidence="2">The sequence shown here is derived from an EMBL/GenBank/DDBJ whole genome shotgun (WGS) entry which is preliminary data.</text>
</comment>
<organism evidence="2 3">
    <name type="scientific">Haloarcula pellucida</name>
    <dbReference type="NCBI Taxonomy" id="1427151"/>
    <lineage>
        <taxon>Archaea</taxon>
        <taxon>Methanobacteriati</taxon>
        <taxon>Methanobacteriota</taxon>
        <taxon>Stenosarchaea group</taxon>
        <taxon>Halobacteria</taxon>
        <taxon>Halobacteriales</taxon>
        <taxon>Haloarculaceae</taxon>
        <taxon>Haloarcula</taxon>
    </lineage>
</organism>
<proteinExistence type="predicted"/>
<evidence type="ECO:0000313" key="3">
    <source>
        <dbReference type="Proteomes" id="UP000605784"/>
    </source>
</evidence>
<name>A0A830GGQ6_9EURY</name>
<dbReference type="InterPro" id="IPR002478">
    <property type="entry name" value="PUA"/>
</dbReference>
<dbReference type="InterPro" id="IPR029402">
    <property type="entry name" value="TGT_C2"/>
</dbReference>
<dbReference type="Pfam" id="PF14810">
    <property type="entry name" value="TGT_C2"/>
    <property type="match status" value="1"/>
</dbReference>
<sequence length="156" mass="16966">MSESEYRGLRRGADYQFGRGAGRALFPSVDAIEVTHTSSGRPRQVIAEDGRLVTYGTDGRYTLGLAGGRRLQAHFEAPRHRVVVGDESEPFVREGRNAFAKFVQQADPDLRPGDEALVVHEDGDLLAVGRAELPGHGMTDFETGMAVKVRRGADGD</sequence>